<name>A0A455W4R4_MARNT</name>
<accession>A0A455W4R4</accession>
<organism evidence="1">
    <name type="scientific">Marinobacter nauticus</name>
    <name type="common">Marinobacter hydrocarbonoclasticus</name>
    <name type="synonym">Marinobacter aquaeolei</name>
    <dbReference type="NCBI Taxonomy" id="2743"/>
    <lineage>
        <taxon>Bacteria</taxon>
        <taxon>Pseudomonadati</taxon>
        <taxon>Pseudomonadota</taxon>
        <taxon>Gammaproteobacteria</taxon>
        <taxon>Pseudomonadales</taxon>
        <taxon>Marinobacteraceae</taxon>
        <taxon>Marinobacter</taxon>
    </lineage>
</organism>
<evidence type="ECO:0000313" key="1">
    <source>
        <dbReference type="EMBL" id="BBJ04304.1"/>
    </source>
</evidence>
<protein>
    <submittedName>
        <fullName evidence="1">Uncharacterized protein</fullName>
    </submittedName>
</protein>
<dbReference type="AlphaFoldDB" id="A0A455W4R4"/>
<sequence length="82" mass="8969">MYAAEHVIVVGRYFYALLLLKVNSIKYNPQFAEAPLPSGYSALRVTGTAILTVSQYDVRNPFLARKSIRTPLGGPGTTPGNR</sequence>
<dbReference type="EMBL" id="AP019537">
    <property type="protein sequence ID" value="BBJ04304.1"/>
    <property type="molecule type" value="Genomic_DNA"/>
</dbReference>
<gene>
    <name evidence="1" type="ORF">YBY_21530</name>
</gene>
<proteinExistence type="predicted"/>
<reference evidence="1" key="1">
    <citation type="submission" date="2019-03" db="EMBL/GenBank/DDBJ databases">
        <title>Whole genome analysis of nitrate-reducing bacteria Marinobacter hydrocarbonoclasticus YB03.</title>
        <authorList>
            <person name="Azam A.H."/>
            <person name="Yuk S.R."/>
            <person name="Kamarisima K."/>
            <person name="Miyanaga K."/>
            <person name="Tanji Y."/>
        </authorList>
    </citation>
    <scope>NUCLEOTIDE SEQUENCE</scope>
    <source>
        <strain evidence="1">YB03</strain>
    </source>
</reference>